<feature type="transmembrane region" description="Helical" evidence="4">
    <location>
        <begin position="652"/>
        <end position="677"/>
    </location>
</feature>
<dbReference type="AlphaFoldDB" id="A0A162PWA4"/>
<dbReference type="GeneID" id="29001990"/>
<feature type="transmembrane region" description="Helical" evidence="4">
    <location>
        <begin position="445"/>
        <end position="464"/>
    </location>
</feature>
<feature type="compositionally biased region" description="Basic and acidic residues" evidence="3">
    <location>
        <begin position="753"/>
        <end position="768"/>
    </location>
</feature>
<dbReference type="VEuPathDB" id="FungiDB:PHYBLDRAFT_63204"/>
<feature type="compositionally biased region" description="Basic and acidic residues" evidence="3">
    <location>
        <begin position="731"/>
        <end position="746"/>
    </location>
</feature>
<dbReference type="STRING" id="763407.A0A162PWA4"/>
<accession>A0A162PWA4</accession>
<dbReference type="PANTHER" id="PTHR46093">
    <property type="entry name" value="ACYL-COA-BINDING DOMAIN-CONTAINING PROTEIN 5"/>
    <property type="match status" value="1"/>
</dbReference>
<dbReference type="EMBL" id="KV440975">
    <property type="protein sequence ID" value="OAD76587.1"/>
    <property type="molecule type" value="Genomic_DNA"/>
</dbReference>
<dbReference type="InParanoid" id="A0A162PWA4"/>
<name>A0A162PWA4_PHYB8</name>
<dbReference type="PANTHER" id="PTHR46093:SF18">
    <property type="entry name" value="FIBRONECTIN TYPE-III DOMAIN-CONTAINING PROTEIN"/>
    <property type="match status" value="1"/>
</dbReference>
<keyword evidence="6" id="KW-1185">Reference proteome</keyword>
<keyword evidence="4" id="KW-1133">Transmembrane helix</keyword>
<proteinExistence type="predicted"/>
<sequence>MIFFQCLYFYKSIIITVLLYFHVIKLILGSYVGPSEGLEIPQPRLYAATFTYSNKLYIYGGMVAGQQILNVFTSVSMSTEDGSGGQLVYEKVPQNISGPWCSYSQAVILGDNRTAMLFTGFENDNEKTQKRASWKEVNAINITALREGRVYFTATLAPNGYVYIYGGLNPIIMTILNDFLSFNPRTFKFETLTKPNQRFLYGHTATALPNGQIVFISRATSKHPRNYMYSQSSRELYTYAQSPRELIIYDINTDEWTHINATGEAPEGHMEASAVLVPYICRLLIYHIDIGNNVGSNVDIKYFKDIFLLHTASWIWSKPTIGGIYPGARTSLSMEFLDTNILAVEYRGSLSFPYKDMNILCIDNQSTPEYSWLSGPDEFLELNNIELPQYKMKGAVVAGIIIAIVFAIILGFFAWKTYEDIYYMQHLIGSFIWDRRDGEPMWTELSRLIIQCILIFLFLAYLVFSVRQALDSPTTSITIIEKVLSVAVPDMRFCFEGNIIKSQASQFTFNGSPQEDTTIRITQYAPGMDPNVKVYSLDTSDVPLIMSDQAVNEWAMRDIEGKNDPNTFTMYANDALVIQYQIKDHQYLTDSGRNKIGILSSYNHTPEISYSYVKNNFTVINSQFGTYFGGSFGSATIYPIEYANVVEQDQKIYTIVNSLGSVCGILSIMFGIQAWLFGFRPKSPWGVVQSWSWGSMKRSLSRKLQTKFDTLNTPVPFVSPINARFSGTNKASDRQSDKSKTMLLEDQKDEELDGLRDRLNNGKARAAD</sequence>
<keyword evidence="1" id="KW-0880">Kelch repeat</keyword>
<feature type="transmembrane region" description="Helical" evidence="4">
    <location>
        <begin position="394"/>
        <end position="415"/>
    </location>
</feature>
<dbReference type="SUPFAM" id="SSF117281">
    <property type="entry name" value="Kelch motif"/>
    <property type="match status" value="1"/>
</dbReference>
<evidence type="ECO:0000256" key="4">
    <source>
        <dbReference type="SAM" id="Phobius"/>
    </source>
</evidence>
<dbReference type="Proteomes" id="UP000077315">
    <property type="component" value="Unassembled WGS sequence"/>
</dbReference>
<dbReference type="Gene3D" id="2.120.10.80">
    <property type="entry name" value="Kelch-type beta propeller"/>
    <property type="match status" value="2"/>
</dbReference>
<evidence type="ECO:0000313" key="6">
    <source>
        <dbReference type="Proteomes" id="UP000077315"/>
    </source>
</evidence>
<gene>
    <name evidence="5" type="ORF">PHYBLDRAFT_63204</name>
</gene>
<feature type="region of interest" description="Disordered" evidence="3">
    <location>
        <begin position="726"/>
        <end position="768"/>
    </location>
</feature>
<keyword evidence="4" id="KW-0472">Membrane</keyword>
<protein>
    <submittedName>
        <fullName evidence="5">Uncharacterized protein</fullName>
    </submittedName>
</protein>
<feature type="transmembrane region" description="Helical" evidence="4">
    <location>
        <begin position="12"/>
        <end position="33"/>
    </location>
</feature>
<dbReference type="OrthoDB" id="10251809at2759"/>
<evidence type="ECO:0000313" key="5">
    <source>
        <dbReference type="EMBL" id="OAD76587.1"/>
    </source>
</evidence>
<evidence type="ECO:0000256" key="1">
    <source>
        <dbReference type="ARBA" id="ARBA00022441"/>
    </source>
</evidence>
<keyword evidence="4" id="KW-0812">Transmembrane</keyword>
<reference evidence="6" key="1">
    <citation type="submission" date="2015-06" db="EMBL/GenBank/DDBJ databases">
        <title>Expansion of signal transduction pathways in fungi by whole-genome duplication.</title>
        <authorList>
            <consortium name="DOE Joint Genome Institute"/>
            <person name="Corrochano L.M."/>
            <person name="Kuo A."/>
            <person name="Marcet-Houben M."/>
            <person name="Polaino S."/>
            <person name="Salamov A."/>
            <person name="Villalobos J.M."/>
            <person name="Alvarez M.I."/>
            <person name="Avalos J."/>
            <person name="Benito E.P."/>
            <person name="Benoit I."/>
            <person name="Burger G."/>
            <person name="Camino L.P."/>
            <person name="Canovas D."/>
            <person name="Cerda-Olmedo E."/>
            <person name="Cheng J.-F."/>
            <person name="Dominguez A."/>
            <person name="Elias M."/>
            <person name="Eslava A.P."/>
            <person name="Glaser F."/>
            <person name="Grimwood J."/>
            <person name="Gutierrez G."/>
            <person name="Heitman J."/>
            <person name="Henrissat B."/>
            <person name="Iturriaga E.A."/>
            <person name="Lang B.F."/>
            <person name="Lavin J.L."/>
            <person name="Lee S."/>
            <person name="Li W."/>
            <person name="Lindquist E."/>
            <person name="Lopez-Garcia S."/>
            <person name="Luque E.M."/>
            <person name="Marcos A.T."/>
            <person name="Martin J."/>
            <person name="McCluskey K."/>
            <person name="Medina H.R."/>
            <person name="Miralles-Duran A."/>
            <person name="Miyazaki A."/>
            <person name="Munoz-Torres E."/>
            <person name="Oguiza J.A."/>
            <person name="Ohm R."/>
            <person name="Olmedo M."/>
            <person name="Orejas M."/>
            <person name="Ortiz-Castellanos L."/>
            <person name="Pisabarro A.G."/>
            <person name="Rodriguez-Romero J."/>
            <person name="Ruiz-Herrera J."/>
            <person name="Ruiz-Vazquez R."/>
            <person name="Sanz C."/>
            <person name="Schackwitz W."/>
            <person name="Schmutz J."/>
            <person name="Shahriari M."/>
            <person name="Shelest E."/>
            <person name="Silva-Franco F."/>
            <person name="Soanes D."/>
            <person name="Syed K."/>
            <person name="Tagua V.G."/>
            <person name="Talbot N.J."/>
            <person name="Thon M."/>
            <person name="De vries R.P."/>
            <person name="Wiebenga A."/>
            <person name="Yadav J.S."/>
            <person name="Braun E.L."/>
            <person name="Baker S."/>
            <person name="Garre V."/>
            <person name="Horwitz B."/>
            <person name="Torres-Martinez S."/>
            <person name="Idnurm A."/>
            <person name="Herrera-Estrella A."/>
            <person name="Gabaldon T."/>
            <person name="Grigoriev I.V."/>
        </authorList>
    </citation>
    <scope>NUCLEOTIDE SEQUENCE [LARGE SCALE GENOMIC DNA]</scope>
    <source>
        <strain evidence="6">NRRL 1555(-)</strain>
    </source>
</reference>
<organism evidence="5 6">
    <name type="scientific">Phycomyces blakesleeanus (strain ATCC 8743b / DSM 1359 / FGSC 10004 / NBRC 33097 / NRRL 1555)</name>
    <dbReference type="NCBI Taxonomy" id="763407"/>
    <lineage>
        <taxon>Eukaryota</taxon>
        <taxon>Fungi</taxon>
        <taxon>Fungi incertae sedis</taxon>
        <taxon>Mucoromycota</taxon>
        <taxon>Mucoromycotina</taxon>
        <taxon>Mucoromycetes</taxon>
        <taxon>Mucorales</taxon>
        <taxon>Phycomycetaceae</taxon>
        <taxon>Phycomyces</taxon>
    </lineage>
</organism>
<evidence type="ECO:0000256" key="2">
    <source>
        <dbReference type="ARBA" id="ARBA00022737"/>
    </source>
</evidence>
<dbReference type="RefSeq" id="XP_018294627.1">
    <property type="nucleotide sequence ID" value="XM_018441084.1"/>
</dbReference>
<keyword evidence="2" id="KW-0677">Repeat</keyword>
<evidence type="ECO:0000256" key="3">
    <source>
        <dbReference type="SAM" id="MobiDB-lite"/>
    </source>
</evidence>
<dbReference type="InterPro" id="IPR015915">
    <property type="entry name" value="Kelch-typ_b-propeller"/>
</dbReference>